<keyword evidence="1" id="KW-0175">Coiled coil</keyword>
<reference evidence="3" key="1">
    <citation type="submission" date="2023-01" db="EMBL/GenBank/DDBJ databases">
        <title>Genome assembly of the deep-sea coral Lophelia pertusa.</title>
        <authorList>
            <person name="Herrera S."/>
            <person name="Cordes E."/>
        </authorList>
    </citation>
    <scope>NUCLEOTIDE SEQUENCE</scope>
    <source>
        <strain evidence="3">USNM1676648</strain>
        <tissue evidence="3">Polyp</tissue>
    </source>
</reference>
<evidence type="ECO:0000313" key="3">
    <source>
        <dbReference type="EMBL" id="KAJ7387692.1"/>
    </source>
</evidence>
<name>A0A9W9ZU00_9CNID</name>
<dbReference type="Proteomes" id="UP001163046">
    <property type="component" value="Unassembled WGS sequence"/>
</dbReference>
<evidence type="ECO:0000256" key="1">
    <source>
        <dbReference type="SAM" id="Coils"/>
    </source>
</evidence>
<feature type="region of interest" description="Disordered" evidence="2">
    <location>
        <begin position="191"/>
        <end position="215"/>
    </location>
</feature>
<dbReference type="Gene3D" id="1.10.287.1490">
    <property type="match status" value="1"/>
</dbReference>
<dbReference type="OrthoDB" id="5983410at2759"/>
<gene>
    <name evidence="3" type="ORF">OS493_001032</name>
</gene>
<evidence type="ECO:0000256" key="2">
    <source>
        <dbReference type="SAM" id="MobiDB-lite"/>
    </source>
</evidence>
<feature type="coiled-coil region" evidence="1">
    <location>
        <begin position="155"/>
        <end position="182"/>
    </location>
</feature>
<comment type="caution">
    <text evidence="3">The sequence shown here is derived from an EMBL/GenBank/DDBJ whole genome shotgun (WGS) entry which is preliminary data.</text>
</comment>
<dbReference type="EMBL" id="MU825873">
    <property type="protein sequence ID" value="KAJ7387692.1"/>
    <property type="molecule type" value="Genomic_DNA"/>
</dbReference>
<protein>
    <submittedName>
        <fullName evidence="3">Uncharacterized protein</fullName>
    </submittedName>
</protein>
<proteinExistence type="predicted"/>
<evidence type="ECO:0000313" key="4">
    <source>
        <dbReference type="Proteomes" id="UP001163046"/>
    </source>
</evidence>
<sequence>MTVLKNLVHFLKEEINKMKFVSGEESEKVTYENDDPILRSCLPLIKVTISELEKKLGKLIEEKEDFDKLDREAKSSADELEEKIKEAEILKTDVEGYDTRMDKLKERQKMELKNNEIERAQYGQEMEEINKIHVHSLHENLRMLQERIGREIKVFNETKKDLKNLKELNHDLRARVSEAVAKNDNFKKVLAEPTEPTNSGHDSVCSRIKTQCSTH</sequence>
<feature type="coiled-coil region" evidence="1">
    <location>
        <begin position="49"/>
        <end position="125"/>
    </location>
</feature>
<accession>A0A9W9ZU00</accession>
<organism evidence="3 4">
    <name type="scientific">Desmophyllum pertusum</name>
    <dbReference type="NCBI Taxonomy" id="174260"/>
    <lineage>
        <taxon>Eukaryota</taxon>
        <taxon>Metazoa</taxon>
        <taxon>Cnidaria</taxon>
        <taxon>Anthozoa</taxon>
        <taxon>Hexacorallia</taxon>
        <taxon>Scleractinia</taxon>
        <taxon>Caryophylliina</taxon>
        <taxon>Caryophylliidae</taxon>
        <taxon>Desmophyllum</taxon>
    </lineage>
</organism>
<dbReference type="AlphaFoldDB" id="A0A9W9ZU00"/>
<keyword evidence="4" id="KW-1185">Reference proteome</keyword>